<dbReference type="GO" id="GO:0051301">
    <property type="term" value="P:cell division"/>
    <property type="evidence" value="ECO:0007669"/>
    <property type="project" value="UniProtKB-UniRule"/>
</dbReference>
<dbReference type="HOGENOM" id="CLU_057371_1_1_1"/>
<gene>
    <name evidence="6" type="ORF">SORBI_3001G295000</name>
</gene>
<keyword evidence="2" id="KW-0132">Cell division</keyword>
<dbReference type="PANTHER" id="PTHR15615:SF91">
    <property type="entry name" value="CYCLIN-P4-1"/>
    <property type="match status" value="1"/>
</dbReference>
<evidence type="ECO:0000256" key="2">
    <source>
        <dbReference type="ARBA" id="ARBA00022618"/>
    </source>
</evidence>
<keyword evidence="4" id="KW-0131">Cell cycle</keyword>
<dbReference type="InterPro" id="IPR036915">
    <property type="entry name" value="Cyclin-like_sf"/>
</dbReference>
<dbReference type="InterPro" id="IPR013922">
    <property type="entry name" value="Cyclin_PHO80-like"/>
</dbReference>
<name>C5WRH3_SORBI</name>
<dbReference type="AlphaFoldDB" id="C5WRH3"/>
<dbReference type="SUPFAM" id="SSF47954">
    <property type="entry name" value="Cyclin-like"/>
    <property type="match status" value="1"/>
</dbReference>
<evidence type="ECO:0000256" key="5">
    <source>
        <dbReference type="PIRNR" id="PIRNR027110"/>
    </source>
</evidence>
<dbReference type="Proteomes" id="UP000000768">
    <property type="component" value="Chromosome 1"/>
</dbReference>
<dbReference type="GO" id="GO:0019901">
    <property type="term" value="F:protein kinase binding"/>
    <property type="evidence" value="ECO:0007669"/>
    <property type="project" value="UniProtKB-UniRule"/>
</dbReference>
<evidence type="ECO:0000256" key="4">
    <source>
        <dbReference type="ARBA" id="ARBA00023306"/>
    </source>
</evidence>
<proteinExistence type="inferred from homology"/>
<comment type="similarity">
    <text evidence="1">Belongs to the cyclin family. Cyclin U/P subfamily.</text>
</comment>
<dbReference type="OrthoDB" id="337735at2759"/>
<evidence type="ECO:0000313" key="6">
    <source>
        <dbReference type="EMBL" id="EER94473.1"/>
    </source>
</evidence>
<dbReference type="InterPro" id="IPR012389">
    <property type="entry name" value="Cyclin_P/U"/>
</dbReference>
<dbReference type="STRING" id="4558.C5WRH3"/>
<organism evidence="6 7">
    <name type="scientific">Sorghum bicolor</name>
    <name type="common">Sorghum</name>
    <name type="synonym">Sorghum vulgare</name>
    <dbReference type="NCBI Taxonomy" id="4558"/>
    <lineage>
        <taxon>Eukaryota</taxon>
        <taxon>Viridiplantae</taxon>
        <taxon>Streptophyta</taxon>
        <taxon>Embryophyta</taxon>
        <taxon>Tracheophyta</taxon>
        <taxon>Spermatophyta</taxon>
        <taxon>Magnoliopsida</taxon>
        <taxon>Liliopsida</taxon>
        <taxon>Poales</taxon>
        <taxon>Poaceae</taxon>
        <taxon>PACMAD clade</taxon>
        <taxon>Panicoideae</taxon>
        <taxon>Andropogonodae</taxon>
        <taxon>Andropogoneae</taxon>
        <taxon>Sorghinae</taxon>
        <taxon>Sorghum</taxon>
    </lineage>
</organism>
<evidence type="ECO:0000256" key="1">
    <source>
        <dbReference type="ARBA" id="ARBA00007215"/>
    </source>
</evidence>
<dbReference type="PIRSF" id="PIRSF027110">
    <property type="entry name" value="PREG"/>
    <property type="match status" value="1"/>
</dbReference>
<reference evidence="7" key="2">
    <citation type="journal article" date="2018" name="Plant J.">
        <title>The Sorghum bicolor reference genome: improved assembly, gene annotations, a transcriptome atlas, and signatures of genome organization.</title>
        <authorList>
            <person name="McCormick R.F."/>
            <person name="Truong S.K."/>
            <person name="Sreedasyam A."/>
            <person name="Jenkins J."/>
            <person name="Shu S."/>
            <person name="Sims D."/>
            <person name="Kennedy M."/>
            <person name="Amirebrahimi M."/>
            <person name="Weers B.D."/>
            <person name="McKinley B."/>
            <person name="Mattison A."/>
            <person name="Morishige D.T."/>
            <person name="Grimwood J."/>
            <person name="Schmutz J."/>
            <person name="Mullet J.E."/>
        </authorList>
    </citation>
    <scope>NUCLEOTIDE SEQUENCE [LARGE SCALE GENOMIC DNA]</scope>
    <source>
        <strain evidence="7">cv. BTx623</strain>
    </source>
</reference>
<dbReference type="eggNOG" id="KOG1674">
    <property type="taxonomic scope" value="Eukaryota"/>
</dbReference>
<keyword evidence="7" id="KW-1185">Reference proteome</keyword>
<protein>
    <recommendedName>
        <fullName evidence="5">Cyclin</fullName>
    </recommendedName>
</protein>
<sequence>MTTGEGTTEAAAVPRVVSILSALLQRVAERNDAAAAEPEEGGAVVAAAAAAGRPVSAFQGLTKPAISIGGYLERIFRFASCSPSCYVVAYIYLDRFLRRRPALAVDSFNVHRLLITSVLTAVKFVDDICYNNAYFARVGGISLVEMNYLEVDFLFGIAFDLNVTPAAFASYCAVLQSEMAYLDTPPAPVVEAPRLHHHCYAAAAAGTSDHHHDDPAAAAVVAGAAPGCHRHSQTQLTV</sequence>
<dbReference type="FunCoup" id="C5WRH3">
    <property type="interactions" value="17"/>
</dbReference>
<dbReference type="KEGG" id="sbi:8055631"/>
<dbReference type="Pfam" id="PF08613">
    <property type="entry name" value="Cyclin"/>
    <property type="match status" value="1"/>
</dbReference>
<evidence type="ECO:0000256" key="3">
    <source>
        <dbReference type="ARBA" id="ARBA00023127"/>
    </source>
</evidence>
<accession>C5WRH3</accession>
<dbReference type="EMBL" id="CM000760">
    <property type="protein sequence ID" value="EER94473.1"/>
    <property type="molecule type" value="Genomic_DNA"/>
</dbReference>
<dbReference type="OMA" id="FQTYCAY"/>
<dbReference type="PANTHER" id="PTHR15615">
    <property type="match status" value="1"/>
</dbReference>
<dbReference type="Gramene" id="EER94473">
    <property type="protein sequence ID" value="EER94473"/>
    <property type="gene ID" value="SORBI_3001G295000"/>
</dbReference>
<dbReference type="InParanoid" id="C5WRH3"/>
<reference evidence="6 7" key="1">
    <citation type="journal article" date="2009" name="Nature">
        <title>The Sorghum bicolor genome and the diversification of grasses.</title>
        <authorList>
            <person name="Paterson A.H."/>
            <person name="Bowers J.E."/>
            <person name="Bruggmann R."/>
            <person name="Dubchak I."/>
            <person name="Grimwood J."/>
            <person name="Gundlach H."/>
            <person name="Haberer G."/>
            <person name="Hellsten U."/>
            <person name="Mitros T."/>
            <person name="Poliakov A."/>
            <person name="Schmutz J."/>
            <person name="Spannagl M."/>
            <person name="Tang H."/>
            <person name="Wang X."/>
            <person name="Wicker T."/>
            <person name="Bharti A.K."/>
            <person name="Chapman J."/>
            <person name="Feltus F.A."/>
            <person name="Gowik U."/>
            <person name="Grigoriev I.V."/>
            <person name="Lyons E."/>
            <person name="Maher C.A."/>
            <person name="Martis M."/>
            <person name="Narechania A."/>
            <person name="Otillar R.P."/>
            <person name="Penning B.W."/>
            <person name="Salamov A.A."/>
            <person name="Wang Y."/>
            <person name="Zhang L."/>
            <person name="Carpita N.C."/>
            <person name="Freeling M."/>
            <person name="Gingle A.R."/>
            <person name="Hash C.T."/>
            <person name="Keller B."/>
            <person name="Klein P."/>
            <person name="Kresovich S."/>
            <person name="McCann M.C."/>
            <person name="Ming R."/>
            <person name="Peterson D.G."/>
            <person name="Mehboob-ur-Rahman"/>
            <person name="Ware D."/>
            <person name="Westhoff P."/>
            <person name="Mayer K.F."/>
            <person name="Messing J."/>
            <person name="Rokhsar D.S."/>
        </authorList>
    </citation>
    <scope>NUCLEOTIDE SEQUENCE [LARGE SCALE GENOMIC DNA]</scope>
    <source>
        <strain evidence="7">cv. BTx623</strain>
    </source>
</reference>
<dbReference type="Gene3D" id="1.10.472.10">
    <property type="entry name" value="Cyclin-like"/>
    <property type="match status" value="1"/>
</dbReference>
<keyword evidence="3 5" id="KW-0195">Cyclin</keyword>
<evidence type="ECO:0000313" key="7">
    <source>
        <dbReference type="Proteomes" id="UP000000768"/>
    </source>
</evidence>